<dbReference type="InterPro" id="IPR036514">
    <property type="entry name" value="SGNH_hydro_sf"/>
</dbReference>
<sequence length="254" mass="28550">MSFKKWFILVLLTAGFVDTVLAGNYRSENDYFQPQDSSGVKIVVFGNSVTATRITIKQVFAQRLPGLLAEKGIKAQIINSGIPGSHSGHLADHGLFKIRHALDRFDTDVLGHHPDIVNISFGINDAHIDSKVKNGPSRIPLDKYRANLTYMIETLQSRGISVILMVPNILGEKYGDIQNDRLLQYCRVVRKLAKKYHTGLVDNFKSFKNYQKTTGISYETLMLDGVHPNDRGHEIIAANLAEQIENIVYQKLRN</sequence>
<dbReference type="InterPro" id="IPR013830">
    <property type="entry name" value="SGNH_hydro"/>
</dbReference>
<feature type="domain" description="SGNH hydrolase-type esterase" evidence="1">
    <location>
        <begin position="44"/>
        <end position="235"/>
    </location>
</feature>
<dbReference type="Proteomes" id="UP000680038">
    <property type="component" value="Unassembled WGS sequence"/>
</dbReference>
<dbReference type="Pfam" id="PF13472">
    <property type="entry name" value="Lipase_GDSL_2"/>
    <property type="match status" value="1"/>
</dbReference>
<dbReference type="InterPro" id="IPR051532">
    <property type="entry name" value="Ester_Hydrolysis_Enzymes"/>
</dbReference>
<dbReference type="PANTHER" id="PTHR30383:SF5">
    <property type="entry name" value="SGNH HYDROLASE-TYPE ESTERASE DOMAIN-CONTAINING PROTEIN"/>
    <property type="match status" value="1"/>
</dbReference>
<evidence type="ECO:0000313" key="3">
    <source>
        <dbReference type="Proteomes" id="UP000680038"/>
    </source>
</evidence>
<dbReference type="PANTHER" id="PTHR30383">
    <property type="entry name" value="THIOESTERASE 1/PROTEASE 1/LYSOPHOSPHOLIPASE L1"/>
    <property type="match status" value="1"/>
</dbReference>
<comment type="caution">
    <text evidence="2">The sequence shown here is derived from an EMBL/GenBank/DDBJ whole genome shotgun (WGS) entry which is preliminary data.</text>
</comment>
<dbReference type="GO" id="GO:0004064">
    <property type="term" value="F:arylesterase activity"/>
    <property type="evidence" value="ECO:0007669"/>
    <property type="project" value="UniProtKB-EC"/>
</dbReference>
<keyword evidence="2" id="KW-0378">Hydrolase</keyword>
<reference evidence="2" key="1">
    <citation type="submission" date="2021-04" db="EMBL/GenBank/DDBJ databases">
        <authorList>
            <person name="Rodrigo-Torres L."/>
            <person name="Arahal R. D."/>
            <person name="Lucena T."/>
        </authorList>
    </citation>
    <scope>NUCLEOTIDE SEQUENCE</scope>
    <source>
        <strain evidence="2">CECT 9275</strain>
    </source>
</reference>
<accession>A0A916JKJ6</accession>
<gene>
    <name evidence="2" type="ORF">DYBT9275_06033</name>
</gene>
<dbReference type="EMBL" id="CAJRAF010000004">
    <property type="protein sequence ID" value="CAG5018595.1"/>
    <property type="molecule type" value="Genomic_DNA"/>
</dbReference>
<proteinExistence type="predicted"/>
<dbReference type="RefSeq" id="WP_215242337.1">
    <property type="nucleotide sequence ID" value="NZ_CAJRAF010000004.1"/>
</dbReference>
<dbReference type="AlphaFoldDB" id="A0A916JKJ6"/>
<name>A0A916JKJ6_9BACT</name>
<dbReference type="SUPFAM" id="SSF52266">
    <property type="entry name" value="SGNH hydrolase"/>
    <property type="match status" value="1"/>
</dbReference>
<protein>
    <submittedName>
        <fullName evidence="2">Arylesterase</fullName>
        <ecNumber evidence="2">3.1.1.2</ecNumber>
    </submittedName>
</protein>
<dbReference type="GO" id="GO:0004622">
    <property type="term" value="F:phosphatidylcholine lysophospholipase activity"/>
    <property type="evidence" value="ECO:0007669"/>
    <property type="project" value="TreeGrafter"/>
</dbReference>
<organism evidence="2 3">
    <name type="scientific">Dyadobacter helix</name>
    <dbReference type="NCBI Taxonomy" id="2822344"/>
    <lineage>
        <taxon>Bacteria</taxon>
        <taxon>Pseudomonadati</taxon>
        <taxon>Bacteroidota</taxon>
        <taxon>Cytophagia</taxon>
        <taxon>Cytophagales</taxon>
        <taxon>Spirosomataceae</taxon>
        <taxon>Dyadobacter</taxon>
    </lineage>
</organism>
<dbReference type="EC" id="3.1.1.2" evidence="2"/>
<dbReference type="Gene3D" id="3.40.50.1110">
    <property type="entry name" value="SGNH hydrolase"/>
    <property type="match status" value="1"/>
</dbReference>
<evidence type="ECO:0000313" key="2">
    <source>
        <dbReference type="EMBL" id="CAG5018595.1"/>
    </source>
</evidence>
<keyword evidence="3" id="KW-1185">Reference proteome</keyword>
<evidence type="ECO:0000259" key="1">
    <source>
        <dbReference type="Pfam" id="PF13472"/>
    </source>
</evidence>